<dbReference type="Proteomes" id="UP001215956">
    <property type="component" value="Unassembled WGS sequence"/>
</dbReference>
<accession>A0ABT5XEE3</accession>
<organism evidence="2 3">
    <name type="scientific">Candidatus Methanocrinis alkalitolerans</name>
    <dbReference type="NCBI Taxonomy" id="3033395"/>
    <lineage>
        <taxon>Archaea</taxon>
        <taxon>Methanobacteriati</taxon>
        <taxon>Methanobacteriota</taxon>
        <taxon>Stenosarchaea group</taxon>
        <taxon>Methanomicrobia</taxon>
        <taxon>Methanotrichales</taxon>
        <taxon>Methanotrichaceae</taxon>
        <taxon>Methanocrinis</taxon>
    </lineage>
</organism>
<comment type="caution">
    <text evidence="2">The sequence shown here is derived from an EMBL/GenBank/DDBJ whole genome shotgun (WGS) entry which is preliminary data.</text>
</comment>
<feature type="region of interest" description="Disordered" evidence="1">
    <location>
        <begin position="31"/>
        <end position="67"/>
    </location>
</feature>
<reference evidence="2 3" key="1">
    <citation type="submission" date="2023-03" db="EMBL/GenBank/DDBJ databases">
        <title>Whole genome sequencing of Methanotrichaceae archaeon M04Ac.</title>
        <authorList>
            <person name="Khomyakova M.A."/>
            <person name="Merkel A.Y."/>
            <person name="Slobodkin A.I."/>
        </authorList>
    </citation>
    <scope>NUCLEOTIDE SEQUENCE [LARGE SCALE GENOMIC DNA]</scope>
    <source>
        <strain evidence="2 3">M04Ac</strain>
    </source>
</reference>
<evidence type="ECO:0000313" key="2">
    <source>
        <dbReference type="EMBL" id="MDF0593086.1"/>
    </source>
</evidence>
<proteinExistence type="predicted"/>
<feature type="compositionally biased region" description="Basic and acidic residues" evidence="1">
    <location>
        <begin position="41"/>
        <end position="53"/>
    </location>
</feature>
<dbReference type="EMBL" id="JARFPL010000013">
    <property type="protein sequence ID" value="MDF0593086.1"/>
    <property type="molecule type" value="Genomic_DNA"/>
</dbReference>
<keyword evidence="3" id="KW-1185">Reference proteome</keyword>
<evidence type="ECO:0000313" key="3">
    <source>
        <dbReference type="Proteomes" id="UP001215956"/>
    </source>
</evidence>
<evidence type="ECO:0000256" key="1">
    <source>
        <dbReference type="SAM" id="MobiDB-lite"/>
    </source>
</evidence>
<name>A0ABT5XEE3_9EURY</name>
<protein>
    <submittedName>
        <fullName evidence="2">Uncharacterized protein</fullName>
    </submittedName>
</protein>
<gene>
    <name evidence="2" type="ORF">P0O24_05760</name>
</gene>
<sequence length="67" mass="7270">MAGDILDDNRLCGGPDLKRSLRHPFIFADRTETTQLGSAGGERDGKDEIDGSEKTASSILRGDPRPR</sequence>